<feature type="compositionally biased region" description="Polar residues" evidence="1">
    <location>
        <begin position="144"/>
        <end position="169"/>
    </location>
</feature>
<keyword evidence="3" id="KW-0732">Signal</keyword>
<keyword evidence="5" id="KW-1185">Reference proteome</keyword>
<dbReference type="Proteomes" id="UP000041254">
    <property type="component" value="Unassembled WGS sequence"/>
</dbReference>
<dbReference type="VEuPathDB" id="CryptoDB:Vbra_8558"/>
<feature type="region of interest" description="Disordered" evidence="1">
    <location>
        <begin position="134"/>
        <end position="191"/>
    </location>
</feature>
<protein>
    <submittedName>
        <fullName evidence="4">Uncharacterized protein</fullName>
    </submittedName>
</protein>
<name>A0A0G4EYB0_VITBC</name>
<dbReference type="EMBL" id="CDMY01000347">
    <property type="protein sequence ID" value="CEM04125.1"/>
    <property type="molecule type" value="Genomic_DNA"/>
</dbReference>
<evidence type="ECO:0000313" key="4">
    <source>
        <dbReference type="EMBL" id="CEM04125.1"/>
    </source>
</evidence>
<dbReference type="InParanoid" id="A0A0G4EYB0"/>
<accession>A0A0G4EYB0</accession>
<evidence type="ECO:0000256" key="3">
    <source>
        <dbReference type="SAM" id="SignalP"/>
    </source>
</evidence>
<keyword evidence="2" id="KW-0472">Membrane</keyword>
<feature type="chain" id="PRO_5005187824" evidence="3">
    <location>
        <begin position="31"/>
        <end position="344"/>
    </location>
</feature>
<gene>
    <name evidence="4" type="ORF">Vbra_8558</name>
</gene>
<feature type="transmembrane region" description="Helical" evidence="2">
    <location>
        <begin position="80"/>
        <end position="105"/>
    </location>
</feature>
<feature type="compositionally biased region" description="Low complexity" evidence="1">
    <location>
        <begin position="308"/>
        <end position="325"/>
    </location>
</feature>
<evidence type="ECO:0000256" key="1">
    <source>
        <dbReference type="SAM" id="MobiDB-lite"/>
    </source>
</evidence>
<keyword evidence="2" id="KW-1133">Transmembrane helix</keyword>
<sequence length="344" mass="35641">MAVIVCRRPLLSARLAAVVLLSAVPTLVDAEGRRLGFRIRVPDFSPPRGGGYTDSPGIPRGGTLIGGSGGSDGSTDVDGVIIAMVAGIIGLSVFLMLFVLAILIIPHYVPLSWRVWCCTPSSWCMSRRLPPGGDNATDNEADRSASTIPSMPSASTAATTPIFASQSPATRRERRVNPIPASTPPPSGKWIGTFQGTGTGCAYLLTFEYDGTVTGHSFPGAVEVNGFSNANSDQVSWGLRDVDFTGRFLNRQQSVISGTYTATTGESSTMTIRFLEARASLAPKTNAPGAAPTAATVVQVQPMTTDQEAATDGGSETTASSSSGGHPEPPVLDTQRAGLPGGTA</sequence>
<keyword evidence="2" id="KW-0812">Transmembrane</keyword>
<feature type="signal peptide" evidence="3">
    <location>
        <begin position="1"/>
        <end position="30"/>
    </location>
</feature>
<dbReference type="AlphaFoldDB" id="A0A0G4EYB0"/>
<feature type="region of interest" description="Disordered" evidence="1">
    <location>
        <begin position="302"/>
        <end position="344"/>
    </location>
</feature>
<reference evidence="4 5" key="1">
    <citation type="submission" date="2014-11" db="EMBL/GenBank/DDBJ databases">
        <authorList>
            <person name="Zhu J."/>
            <person name="Qi W."/>
            <person name="Song R."/>
        </authorList>
    </citation>
    <scope>NUCLEOTIDE SEQUENCE [LARGE SCALE GENOMIC DNA]</scope>
</reference>
<organism evidence="4 5">
    <name type="scientific">Vitrella brassicaformis (strain CCMP3155)</name>
    <dbReference type="NCBI Taxonomy" id="1169540"/>
    <lineage>
        <taxon>Eukaryota</taxon>
        <taxon>Sar</taxon>
        <taxon>Alveolata</taxon>
        <taxon>Colpodellida</taxon>
        <taxon>Vitrellaceae</taxon>
        <taxon>Vitrella</taxon>
    </lineage>
</organism>
<evidence type="ECO:0000313" key="5">
    <source>
        <dbReference type="Proteomes" id="UP000041254"/>
    </source>
</evidence>
<evidence type="ECO:0000256" key="2">
    <source>
        <dbReference type="SAM" id="Phobius"/>
    </source>
</evidence>
<proteinExistence type="predicted"/>